<sequence>MSASVFISCDNILSKSFGLITSFTFHTPFPGGRGGGFRPPVVPSAVSSVALREQFPICFSFLFLCVCSECVVQQV</sequence>
<name>A0A022QCN5_ERYGU</name>
<gene>
    <name evidence="1" type="ORF">MIMGU_mgv1a017428mg</name>
</gene>
<evidence type="ECO:0000313" key="1">
    <source>
        <dbReference type="EMBL" id="EYU26417.1"/>
    </source>
</evidence>
<dbReference type="EMBL" id="KI631693">
    <property type="protein sequence ID" value="EYU26417.1"/>
    <property type="molecule type" value="Genomic_DNA"/>
</dbReference>
<protein>
    <submittedName>
        <fullName evidence="1">Uncharacterized protein</fullName>
    </submittedName>
</protein>
<organism evidence="1 2">
    <name type="scientific">Erythranthe guttata</name>
    <name type="common">Yellow monkey flower</name>
    <name type="synonym">Mimulus guttatus</name>
    <dbReference type="NCBI Taxonomy" id="4155"/>
    <lineage>
        <taxon>Eukaryota</taxon>
        <taxon>Viridiplantae</taxon>
        <taxon>Streptophyta</taxon>
        <taxon>Embryophyta</taxon>
        <taxon>Tracheophyta</taxon>
        <taxon>Spermatophyta</taxon>
        <taxon>Magnoliopsida</taxon>
        <taxon>eudicotyledons</taxon>
        <taxon>Gunneridae</taxon>
        <taxon>Pentapetalae</taxon>
        <taxon>asterids</taxon>
        <taxon>lamiids</taxon>
        <taxon>Lamiales</taxon>
        <taxon>Phrymaceae</taxon>
        <taxon>Erythranthe</taxon>
    </lineage>
</organism>
<accession>A0A022QCN5</accession>
<dbReference type="AlphaFoldDB" id="A0A022QCN5"/>
<evidence type="ECO:0000313" key="2">
    <source>
        <dbReference type="Proteomes" id="UP000030748"/>
    </source>
</evidence>
<proteinExistence type="predicted"/>
<dbReference type="Proteomes" id="UP000030748">
    <property type="component" value="Unassembled WGS sequence"/>
</dbReference>
<reference evidence="1 2" key="1">
    <citation type="journal article" date="2013" name="Proc. Natl. Acad. Sci. U.S.A.">
        <title>Fine-scale variation in meiotic recombination in Mimulus inferred from population shotgun sequencing.</title>
        <authorList>
            <person name="Hellsten U."/>
            <person name="Wright K.M."/>
            <person name="Jenkins J."/>
            <person name="Shu S."/>
            <person name="Yuan Y."/>
            <person name="Wessler S.R."/>
            <person name="Schmutz J."/>
            <person name="Willis J.H."/>
            <person name="Rokhsar D.S."/>
        </authorList>
    </citation>
    <scope>NUCLEOTIDE SEQUENCE [LARGE SCALE GENOMIC DNA]</scope>
    <source>
        <strain evidence="2">cv. DUN x IM62</strain>
    </source>
</reference>
<keyword evidence="2" id="KW-1185">Reference proteome</keyword>